<sequence length="92" mass="10931">MFIPRIFMGHYPLVGPSMAVKKSSWEKIRKELCTNAKEVHEDIDISFHVKKLGKIYHDGKTIALSSGRRMRYHPWSFFGEYAIRFFKMLRTH</sequence>
<dbReference type="EMBL" id="MGAT01000011">
    <property type="protein sequence ID" value="OGK52896.1"/>
    <property type="molecule type" value="Genomic_DNA"/>
</dbReference>
<evidence type="ECO:0000313" key="1">
    <source>
        <dbReference type="EMBL" id="OGK52896.1"/>
    </source>
</evidence>
<accession>A0A1F7JBA2</accession>
<organism evidence="1 2">
    <name type="scientific">Candidatus Roizmanbacteria bacterium RIFCSPLOWO2_01_FULL_44_13</name>
    <dbReference type="NCBI Taxonomy" id="1802069"/>
    <lineage>
        <taxon>Bacteria</taxon>
        <taxon>Candidatus Roizmaniibacteriota</taxon>
    </lineage>
</organism>
<dbReference type="STRING" id="1802069.A2970_00370"/>
<dbReference type="Proteomes" id="UP000178857">
    <property type="component" value="Unassembled WGS sequence"/>
</dbReference>
<reference evidence="1 2" key="1">
    <citation type="journal article" date="2016" name="Nat. Commun.">
        <title>Thousands of microbial genomes shed light on interconnected biogeochemical processes in an aquifer system.</title>
        <authorList>
            <person name="Anantharaman K."/>
            <person name="Brown C.T."/>
            <person name="Hug L.A."/>
            <person name="Sharon I."/>
            <person name="Castelle C.J."/>
            <person name="Probst A.J."/>
            <person name="Thomas B.C."/>
            <person name="Singh A."/>
            <person name="Wilkins M.J."/>
            <person name="Karaoz U."/>
            <person name="Brodie E.L."/>
            <person name="Williams K.H."/>
            <person name="Hubbard S.S."/>
            <person name="Banfield J.F."/>
        </authorList>
    </citation>
    <scope>NUCLEOTIDE SEQUENCE [LARGE SCALE GENOMIC DNA]</scope>
</reference>
<evidence type="ECO:0000313" key="2">
    <source>
        <dbReference type="Proteomes" id="UP000178857"/>
    </source>
</evidence>
<comment type="caution">
    <text evidence="1">The sequence shown here is derived from an EMBL/GenBank/DDBJ whole genome shotgun (WGS) entry which is preliminary data.</text>
</comment>
<proteinExistence type="predicted"/>
<dbReference type="AlphaFoldDB" id="A0A1F7JBA2"/>
<name>A0A1F7JBA2_9BACT</name>
<gene>
    <name evidence="1" type="ORF">A2970_00370</name>
</gene>
<protein>
    <submittedName>
        <fullName evidence="1">Uncharacterized protein</fullName>
    </submittedName>
</protein>